<feature type="domain" description="Enoyl reductase (ER)" evidence="1">
    <location>
        <begin position="15"/>
        <end position="327"/>
    </location>
</feature>
<dbReference type="NCBIfam" id="TIGR02823">
    <property type="entry name" value="oxido_YhdH"/>
    <property type="match status" value="1"/>
</dbReference>
<dbReference type="SUPFAM" id="SSF51735">
    <property type="entry name" value="NAD(P)-binding Rossmann-fold domains"/>
    <property type="match status" value="1"/>
</dbReference>
<dbReference type="InterPro" id="IPR011032">
    <property type="entry name" value="GroES-like_sf"/>
</dbReference>
<gene>
    <name evidence="2" type="ORF">LMUR_13299</name>
</gene>
<dbReference type="PANTHER" id="PTHR43677">
    <property type="entry name" value="SHORT-CHAIN DEHYDROGENASE/REDUCTASE"/>
    <property type="match status" value="1"/>
</dbReference>
<dbReference type="InterPro" id="IPR020843">
    <property type="entry name" value="ER"/>
</dbReference>
<accession>A0A829R3N5</accession>
<dbReference type="GO" id="GO:0043957">
    <property type="term" value="F:acryloyl-CoA reductase (NADPH) activity"/>
    <property type="evidence" value="ECO:0007669"/>
    <property type="project" value="TreeGrafter"/>
</dbReference>
<comment type="caution">
    <text evidence="2">The sequence shown here is derived from an EMBL/GenBank/DDBJ whole genome shotgun (WGS) entry which is preliminary data.</text>
</comment>
<dbReference type="SUPFAM" id="SSF50129">
    <property type="entry name" value="GroES-like"/>
    <property type="match status" value="1"/>
</dbReference>
<dbReference type="InterPro" id="IPR051397">
    <property type="entry name" value="Zn-ADH-like_protein"/>
</dbReference>
<evidence type="ECO:0000313" key="2">
    <source>
        <dbReference type="EMBL" id="EUJ26184.1"/>
    </source>
</evidence>
<dbReference type="Pfam" id="PF08240">
    <property type="entry name" value="ADH_N"/>
    <property type="match status" value="1"/>
</dbReference>
<dbReference type="InterPro" id="IPR036291">
    <property type="entry name" value="NAD(P)-bd_dom_sf"/>
</dbReference>
<evidence type="ECO:0000259" key="1">
    <source>
        <dbReference type="SMART" id="SM00829"/>
    </source>
</evidence>
<dbReference type="InterPro" id="IPR013154">
    <property type="entry name" value="ADH-like_N"/>
</dbReference>
<dbReference type="AlphaFoldDB" id="A0A829R3N5"/>
<dbReference type="InterPro" id="IPR013149">
    <property type="entry name" value="ADH-like_C"/>
</dbReference>
<dbReference type="PANTHER" id="PTHR43677:SF1">
    <property type="entry name" value="ACRYLYL-COA REDUCTASE ACUI-RELATED"/>
    <property type="match status" value="1"/>
</dbReference>
<dbReference type="EMBL" id="AODG01000018">
    <property type="protein sequence ID" value="EUJ26184.1"/>
    <property type="molecule type" value="Genomic_DNA"/>
</dbReference>
<reference evidence="2 3" key="1">
    <citation type="submission" date="2012-12" db="EMBL/GenBank/DDBJ databases">
        <title>Novel taxa of Listeriaceae from agricultural environments in the United States.</title>
        <authorList>
            <person name="den Bakker H.C."/>
            <person name="Allred A."/>
            <person name="Warchocki S."/>
            <person name="Wright E.M."/>
            <person name="Burrell A."/>
            <person name="Nightingale K.K."/>
            <person name="Kephart D."/>
            <person name="Wiedmann M."/>
        </authorList>
    </citation>
    <scope>NUCLEOTIDE SEQUENCE [LARGE SCALE GENOMIC DNA]</scope>
    <source>
        <strain evidence="2 3">FSL F6-1183</strain>
    </source>
</reference>
<dbReference type="CDD" id="cd05280">
    <property type="entry name" value="MDR_yhdh_yhfp"/>
    <property type="match status" value="1"/>
</dbReference>
<evidence type="ECO:0000313" key="3">
    <source>
        <dbReference type="Proteomes" id="UP000019251"/>
    </source>
</evidence>
<dbReference type="RefSeq" id="WP_036107843.1">
    <property type="nucleotide sequence ID" value="NZ_AODG01000018.1"/>
</dbReference>
<protein>
    <submittedName>
        <fullName evidence="2">Zinc-containing alcohol dehydrogenase superfamily protein</fullName>
    </submittedName>
</protein>
<dbReference type="Pfam" id="PF00107">
    <property type="entry name" value="ADH_zinc_N"/>
    <property type="match status" value="1"/>
</dbReference>
<dbReference type="InterPro" id="IPR014188">
    <property type="entry name" value="Acrylyl-CoA_reductase_AcuI"/>
</dbReference>
<dbReference type="Proteomes" id="UP000019251">
    <property type="component" value="Unassembled WGS sequence"/>
</dbReference>
<name>A0A829R3N5_LISGR</name>
<proteinExistence type="predicted"/>
<dbReference type="Gene3D" id="3.90.180.10">
    <property type="entry name" value="Medium-chain alcohol dehydrogenases, catalytic domain"/>
    <property type="match status" value="1"/>
</dbReference>
<dbReference type="SMART" id="SM00829">
    <property type="entry name" value="PKS_ER"/>
    <property type="match status" value="1"/>
</dbReference>
<sequence>MSQFEALFVEKEEEKVKLAYRTITEESLPAGDVTISVHYSGINYKDALAASPNGNIVRNYPFIPGIDAAGTIIHSEDTRFQAGDQVIVTSYELGVSHFGGYSEQIRVPGDWVVPLPEGMSLKEAMSYGTAGFTAALSVEAIINHGIRPEDGKIAVSGASGGVGSIATAILAKLGYTVVASSGKKDAEPLLKKLGAAEIVDRSEFAPAKIKALGKQAFAASLDCVGGDTLAYLISSTNYDGIVTTCGMAASGKLNTTVFPFILRGVTLKGIDSVYCPMEKRLAIWKLLASTYHIDSLAELTISLPFHELPPALSELLNGNSHLGRYVVEVKPSN</sequence>
<organism evidence="2 3">
    <name type="scientific">Listeria grayi FSL F6-1183</name>
    <dbReference type="NCBI Taxonomy" id="1265827"/>
    <lineage>
        <taxon>Bacteria</taxon>
        <taxon>Bacillati</taxon>
        <taxon>Bacillota</taxon>
        <taxon>Bacilli</taxon>
        <taxon>Bacillales</taxon>
        <taxon>Listeriaceae</taxon>
        <taxon>Listeria</taxon>
    </lineage>
</organism>
<dbReference type="Gene3D" id="3.40.50.720">
    <property type="entry name" value="NAD(P)-binding Rossmann-like Domain"/>
    <property type="match status" value="1"/>
</dbReference>